<comment type="caution">
    <text evidence="2">The sequence shown here is derived from an EMBL/GenBank/DDBJ whole genome shotgun (WGS) entry which is preliminary data.</text>
</comment>
<organism evidence="2 3">
    <name type="scientific">Gigaspora margarita</name>
    <dbReference type="NCBI Taxonomy" id="4874"/>
    <lineage>
        <taxon>Eukaryota</taxon>
        <taxon>Fungi</taxon>
        <taxon>Fungi incertae sedis</taxon>
        <taxon>Mucoromycota</taxon>
        <taxon>Glomeromycotina</taxon>
        <taxon>Glomeromycetes</taxon>
        <taxon>Diversisporales</taxon>
        <taxon>Gigasporaceae</taxon>
        <taxon>Gigaspora</taxon>
    </lineage>
</organism>
<keyword evidence="3" id="KW-1185">Reference proteome</keyword>
<feature type="non-terminal residue" evidence="2">
    <location>
        <position position="92"/>
    </location>
</feature>
<dbReference type="Proteomes" id="UP000789901">
    <property type="component" value="Unassembled WGS sequence"/>
</dbReference>
<feature type="region of interest" description="Disordered" evidence="1">
    <location>
        <begin position="73"/>
        <end position="92"/>
    </location>
</feature>
<reference evidence="2 3" key="1">
    <citation type="submission" date="2021-06" db="EMBL/GenBank/DDBJ databases">
        <authorList>
            <person name="Kallberg Y."/>
            <person name="Tangrot J."/>
            <person name="Rosling A."/>
        </authorList>
    </citation>
    <scope>NUCLEOTIDE SEQUENCE [LARGE SCALE GENOMIC DNA]</scope>
    <source>
        <strain evidence="2 3">120-4 pot B 10/14</strain>
    </source>
</reference>
<gene>
    <name evidence="2" type="ORF">GMARGA_LOCUS43712</name>
</gene>
<accession>A0ABN7XKI3</accession>
<proteinExistence type="predicted"/>
<evidence type="ECO:0000256" key="1">
    <source>
        <dbReference type="SAM" id="MobiDB-lite"/>
    </source>
</evidence>
<feature type="non-terminal residue" evidence="2">
    <location>
        <position position="1"/>
    </location>
</feature>
<evidence type="ECO:0000313" key="3">
    <source>
        <dbReference type="Proteomes" id="UP000789901"/>
    </source>
</evidence>
<sequence>KEIKTTLIYCEAQVKGYFILLVLDSGSSKCLVLANFLKEVNVAIDSVMTNSGNYTVIVGNDWMKNKGEIRLGREPEKDVSISEEETESEIDE</sequence>
<dbReference type="EMBL" id="CAJVQB010143670">
    <property type="protein sequence ID" value="CAG8854891.1"/>
    <property type="molecule type" value="Genomic_DNA"/>
</dbReference>
<evidence type="ECO:0000313" key="2">
    <source>
        <dbReference type="EMBL" id="CAG8854891.1"/>
    </source>
</evidence>
<feature type="compositionally biased region" description="Acidic residues" evidence="1">
    <location>
        <begin position="81"/>
        <end position="92"/>
    </location>
</feature>
<name>A0ABN7XKI3_GIGMA</name>
<protein>
    <submittedName>
        <fullName evidence="2">6320_t:CDS:1</fullName>
    </submittedName>
</protein>